<dbReference type="InterPro" id="IPR050172">
    <property type="entry name" value="SsuD_RutA_monooxygenase"/>
</dbReference>
<dbReference type="GO" id="GO:0016491">
    <property type="term" value="F:oxidoreductase activity"/>
    <property type="evidence" value="ECO:0007669"/>
    <property type="project" value="UniProtKB-KW"/>
</dbReference>
<dbReference type="Pfam" id="PF00296">
    <property type="entry name" value="Bac_luciferase"/>
    <property type="match status" value="1"/>
</dbReference>
<dbReference type="PANTHER" id="PTHR42847">
    <property type="entry name" value="ALKANESULFONATE MONOOXYGENASE"/>
    <property type="match status" value="1"/>
</dbReference>
<feature type="domain" description="Luciferase-like" evidence="5">
    <location>
        <begin position="6"/>
        <end position="229"/>
    </location>
</feature>
<organism evidence="6 7">
    <name type="scientific">Amycolatopsis pigmentata</name>
    <dbReference type="NCBI Taxonomy" id="450801"/>
    <lineage>
        <taxon>Bacteria</taxon>
        <taxon>Bacillati</taxon>
        <taxon>Actinomycetota</taxon>
        <taxon>Actinomycetes</taxon>
        <taxon>Pseudonocardiales</taxon>
        <taxon>Pseudonocardiaceae</taxon>
        <taxon>Amycolatopsis</taxon>
    </lineage>
</organism>
<evidence type="ECO:0000313" key="7">
    <source>
        <dbReference type="Proteomes" id="UP001597417"/>
    </source>
</evidence>
<dbReference type="EC" id="1.-.-.-" evidence="6"/>
<evidence type="ECO:0000313" key="6">
    <source>
        <dbReference type="EMBL" id="MFD2417933.1"/>
    </source>
</evidence>
<evidence type="ECO:0000256" key="4">
    <source>
        <dbReference type="ARBA" id="ARBA00023033"/>
    </source>
</evidence>
<dbReference type="SUPFAM" id="SSF51679">
    <property type="entry name" value="Bacterial luciferase-like"/>
    <property type="match status" value="1"/>
</dbReference>
<dbReference type="InterPro" id="IPR036661">
    <property type="entry name" value="Luciferase-like_sf"/>
</dbReference>
<dbReference type="InterPro" id="IPR011251">
    <property type="entry name" value="Luciferase-like_dom"/>
</dbReference>
<keyword evidence="2" id="KW-0288">FMN</keyword>
<name>A0ABW5FSF8_9PSEU</name>
<gene>
    <name evidence="6" type="ORF">ACFSXZ_16530</name>
</gene>
<evidence type="ECO:0000256" key="2">
    <source>
        <dbReference type="ARBA" id="ARBA00022643"/>
    </source>
</evidence>
<evidence type="ECO:0000259" key="5">
    <source>
        <dbReference type="Pfam" id="PF00296"/>
    </source>
</evidence>
<reference evidence="7" key="1">
    <citation type="journal article" date="2019" name="Int. J. Syst. Evol. Microbiol.">
        <title>The Global Catalogue of Microorganisms (GCM) 10K type strain sequencing project: providing services to taxonomists for standard genome sequencing and annotation.</title>
        <authorList>
            <consortium name="The Broad Institute Genomics Platform"/>
            <consortium name="The Broad Institute Genome Sequencing Center for Infectious Disease"/>
            <person name="Wu L."/>
            <person name="Ma J."/>
        </authorList>
    </citation>
    <scope>NUCLEOTIDE SEQUENCE [LARGE SCALE GENOMIC DNA]</scope>
    <source>
        <strain evidence="7">CGMCC 4.7645</strain>
    </source>
</reference>
<keyword evidence="7" id="KW-1185">Reference proteome</keyword>
<dbReference type="Gene3D" id="3.20.20.30">
    <property type="entry name" value="Luciferase-like domain"/>
    <property type="match status" value="1"/>
</dbReference>
<dbReference type="NCBIfam" id="TIGR03621">
    <property type="entry name" value="F420_MSMEG_2516"/>
    <property type="match status" value="1"/>
</dbReference>
<evidence type="ECO:0000256" key="1">
    <source>
        <dbReference type="ARBA" id="ARBA00022630"/>
    </source>
</evidence>
<dbReference type="PANTHER" id="PTHR42847:SF4">
    <property type="entry name" value="ALKANESULFONATE MONOOXYGENASE-RELATED"/>
    <property type="match status" value="1"/>
</dbReference>
<comment type="caution">
    <text evidence="6">The sequence shown here is derived from an EMBL/GenBank/DDBJ whole genome shotgun (WGS) entry which is preliminary data.</text>
</comment>
<keyword evidence="1" id="KW-0285">Flavoprotein</keyword>
<proteinExistence type="predicted"/>
<protein>
    <submittedName>
        <fullName evidence="6">LLM class F420-dependent oxidoreductase</fullName>
        <ecNumber evidence="6">1.-.-.-</ecNumber>
    </submittedName>
</protein>
<dbReference type="InterPro" id="IPR019923">
    <property type="entry name" value="Lucif-like_OxRdtase_MSMEG_2516"/>
</dbReference>
<keyword evidence="3 6" id="KW-0560">Oxidoreductase</keyword>
<dbReference type="EMBL" id="JBHUKR010000007">
    <property type="protein sequence ID" value="MFD2417933.1"/>
    <property type="molecule type" value="Genomic_DNA"/>
</dbReference>
<sequence>MDGFRFGVNMMTPGTRAEWVGKCRRAEALGYDVISVADHLGMPAPFPALVLAGEVTERVRLTTYVLNVPFYNPALLARDVAATDQFVDGRLELGLGAGYVKGEFDAAGLPFPGAGERIDFLERMITELRGLYEDSDYQPRPAQHGGPPLLLGGWGRRMLSLAARHADIIAFAGFSPGVDGGLADFEAFEERVEFVRRELGDRAARIEFNVLVQSVVVTDDRDAALVERLTYAPALSPARLGELPTLLVGTPAEIVARIRSNRERLGIGYVTVLERDMEAFAPVIELLRRS</sequence>
<accession>A0ABW5FSF8</accession>
<evidence type="ECO:0000256" key="3">
    <source>
        <dbReference type="ARBA" id="ARBA00023002"/>
    </source>
</evidence>
<keyword evidence="4" id="KW-0503">Monooxygenase</keyword>
<dbReference type="Proteomes" id="UP001597417">
    <property type="component" value="Unassembled WGS sequence"/>
</dbReference>
<dbReference type="RefSeq" id="WP_378265910.1">
    <property type="nucleotide sequence ID" value="NZ_JBHUKR010000007.1"/>
</dbReference>